<dbReference type="InterPro" id="IPR046525">
    <property type="entry name" value="DUF6702"/>
</dbReference>
<evidence type="ECO:0000313" key="3">
    <source>
        <dbReference type="Proteomes" id="UP000583752"/>
    </source>
</evidence>
<dbReference type="AlphaFoldDB" id="A0A848HJ55"/>
<keyword evidence="1" id="KW-0732">Signal</keyword>
<comment type="caution">
    <text evidence="2">The sequence shown here is derived from an EMBL/GenBank/DDBJ whole genome shotgun (WGS) entry which is preliminary data.</text>
</comment>
<evidence type="ECO:0000313" key="2">
    <source>
        <dbReference type="EMBL" id="NML61234.1"/>
    </source>
</evidence>
<protein>
    <submittedName>
        <fullName evidence="2">Uncharacterized protein</fullName>
    </submittedName>
</protein>
<dbReference type="Pfam" id="PF20420">
    <property type="entry name" value="DUF6702"/>
    <property type="match status" value="1"/>
</dbReference>
<dbReference type="Proteomes" id="UP000583752">
    <property type="component" value="Unassembled WGS sequence"/>
</dbReference>
<feature type="chain" id="PRO_5032579003" evidence="1">
    <location>
        <begin position="24"/>
        <end position="163"/>
    </location>
</feature>
<gene>
    <name evidence="2" type="ORF">HHL21_09110</name>
</gene>
<evidence type="ECO:0000256" key="1">
    <source>
        <dbReference type="SAM" id="SignalP"/>
    </source>
</evidence>
<reference evidence="2 3" key="1">
    <citation type="submission" date="2020-04" db="EMBL/GenBank/DDBJ databases">
        <title>Massilia sp. RP-1-19 isolated from soil.</title>
        <authorList>
            <person name="Dahal R.H."/>
        </authorList>
    </citation>
    <scope>NUCLEOTIDE SEQUENCE [LARGE SCALE GENOMIC DNA]</scope>
    <source>
        <strain evidence="2 3">RP-1-19</strain>
    </source>
</reference>
<feature type="signal peptide" evidence="1">
    <location>
        <begin position="1"/>
        <end position="23"/>
    </location>
</feature>
<keyword evidence="3" id="KW-1185">Reference proteome</keyword>
<dbReference type="EMBL" id="JABBGG010000004">
    <property type="protein sequence ID" value="NML61234.1"/>
    <property type="molecule type" value="Genomic_DNA"/>
</dbReference>
<accession>A0A848HJ55</accession>
<organism evidence="2 3">
    <name type="scientific">Massilia polaris</name>
    <dbReference type="NCBI Taxonomy" id="2728846"/>
    <lineage>
        <taxon>Bacteria</taxon>
        <taxon>Pseudomonadati</taxon>
        <taxon>Pseudomonadota</taxon>
        <taxon>Betaproteobacteria</taxon>
        <taxon>Burkholderiales</taxon>
        <taxon>Oxalobacteraceae</taxon>
        <taxon>Telluria group</taxon>
        <taxon>Massilia</taxon>
    </lineage>
</organism>
<name>A0A848HJ55_9BURK</name>
<proteinExistence type="predicted"/>
<sequence length="163" mass="18297">MALHRLKFAVAAALVCVSAAAHAHRYHAGITDLSFNARTGSTEIVHTYMLHDVEALLSNLYQRQFDLQDPEDEAILRKYIEQQFYLLAPDKSRLPLRWIGVTVDPQSVTIYQELEGTPPEKIAAIHDEVLIDFLPDQVNTINMAPGGTVRSLTFQRASVRQSP</sequence>